<dbReference type="AlphaFoldDB" id="A0A9Q1GKB2"/>
<keyword evidence="3" id="KW-1185">Reference proteome</keyword>
<gene>
    <name evidence="2" type="ORF">Cgig2_017999</name>
</gene>
<keyword evidence="1" id="KW-0175">Coiled coil</keyword>
<evidence type="ECO:0000256" key="1">
    <source>
        <dbReference type="SAM" id="Coils"/>
    </source>
</evidence>
<comment type="caution">
    <text evidence="2">The sequence shown here is derived from an EMBL/GenBank/DDBJ whole genome shotgun (WGS) entry which is preliminary data.</text>
</comment>
<accession>A0A9Q1GKB2</accession>
<organism evidence="2 3">
    <name type="scientific">Carnegiea gigantea</name>
    <dbReference type="NCBI Taxonomy" id="171969"/>
    <lineage>
        <taxon>Eukaryota</taxon>
        <taxon>Viridiplantae</taxon>
        <taxon>Streptophyta</taxon>
        <taxon>Embryophyta</taxon>
        <taxon>Tracheophyta</taxon>
        <taxon>Spermatophyta</taxon>
        <taxon>Magnoliopsida</taxon>
        <taxon>eudicotyledons</taxon>
        <taxon>Gunneridae</taxon>
        <taxon>Pentapetalae</taxon>
        <taxon>Caryophyllales</taxon>
        <taxon>Cactineae</taxon>
        <taxon>Cactaceae</taxon>
        <taxon>Cactoideae</taxon>
        <taxon>Echinocereeae</taxon>
        <taxon>Carnegiea</taxon>
    </lineage>
</organism>
<reference evidence="2" key="1">
    <citation type="submission" date="2022-04" db="EMBL/GenBank/DDBJ databases">
        <title>Carnegiea gigantea Genome sequencing and assembly v2.</title>
        <authorList>
            <person name="Copetti D."/>
            <person name="Sanderson M.J."/>
            <person name="Burquez A."/>
            <person name="Wojciechowski M.F."/>
        </authorList>
    </citation>
    <scope>NUCLEOTIDE SEQUENCE</scope>
    <source>
        <strain evidence="2">SGP5-SGP5p</strain>
        <tissue evidence="2">Aerial part</tissue>
    </source>
</reference>
<proteinExistence type="predicted"/>
<protein>
    <submittedName>
        <fullName evidence="2">Uncharacterized protein</fullName>
    </submittedName>
</protein>
<evidence type="ECO:0000313" key="3">
    <source>
        <dbReference type="Proteomes" id="UP001153076"/>
    </source>
</evidence>
<feature type="coiled-coil region" evidence="1">
    <location>
        <begin position="3"/>
        <end position="30"/>
    </location>
</feature>
<name>A0A9Q1GKB2_9CARY</name>
<sequence length="156" mass="17242">MGTDKYRLYLEDAEERAVELQERLRQSEYMYMRARKGGNDRGDAGEGDTSSRASNIIMRLNNESRVQKASTFLGSPYTNRLRGRKVTTVPITIATPDGKIIEEKVPHAGTKDDMPTLSIFMPSPTLKASVICGEGSTPSISEEVSLVTIKVVKENS</sequence>
<dbReference type="Proteomes" id="UP001153076">
    <property type="component" value="Unassembled WGS sequence"/>
</dbReference>
<dbReference type="EMBL" id="JAKOGI010002678">
    <property type="protein sequence ID" value="KAJ8421543.1"/>
    <property type="molecule type" value="Genomic_DNA"/>
</dbReference>
<evidence type="ECO:0000313" key="2">
    <source>
        <dbReference type="EMBL" id="KAJ8421543.1"/>
    </source>
</evidence>